<organism evidence="1">
    <name type="scientific">Brassica campestris</name>
    <name type="common">Field mustard</name>
    <dbReference type="NCBI Taxonomy" id="3711"/>
    <lineage>
        <taxon>Eukaryota</taxon>
        <taxon>Viridiplantae</taxon>
        <taxon>Streptophyta</taxon>
        <taxon>Embryophyta</taxon>
        <taxon>Tracheophyta</taxon>
        <taxon>Spermatophyta</taxon>
        <taxon>Magnoliopsida</taxon>
        <taxon>eudicotyledons</taxon>
        <taxon>Gunneridae</taxon>
        <taxon>Pentapetalae</taxon>
        <taxon>rosids</taxon>
        <taxon>malvids</taxon>
        <taxon>Brassicales</taxon>
        <taxon>Brassicaceae</taxon>
        <taxon>Brassiceae</taxon>
        <taxon>Brassica</taxon>
    </lineage>
</organism>
<evidence type="ECO:0000313" key="1">
    <source>
        <dbReference type="EMBL" id="VDC71240.1"/>
    </source>
</evidence>
<proteinExistence type="predicted"/>
<dbReference type="EMBL" id="LR031570">
    <property type="protein sequence ID" value="VDC71240.1"/>
    <property type="molecule type" value="Genomic_DNA"/>
</dbReference>
<gene>
    <name evidence="1" type="ORF">BRAA05T20954Z</name>
</gene>
<reference evidence="1" key="1">
    <citation type="submission" date="2018-11" db="EMBL/GenBank/DDBJ databases">
        <authorList>
            <consortium name="Genoscope - CEA"/>
            <person name="William W."/>
        </authorList>
    </citation>
    <scope>NUCLEOTIDE SEQUENCE</scope>
</reference>
<sequence length="81" mass="9729">MFFSKISFYLYVFISVSEISFAKLRRRSVTAWDHIFSDHIFSDNYLDDFQEVFYDVLLSGRITCNVLPMCLRWLFVIVCRP</sequence>
<protein>
    <submittedName>
        <fullName evidence="1">Uncharacterized protein</fullName>
    </submittedName>
</protein>
<dbReference type="AlphaFoldDB" id="A0A3P5ZEG1"/>
<name>A0A3P5ZEG1_BRACM</name>
<accession>A0A3P5ZEG1</accession>